<feature type="non-terminal residue" evidence="1">
    <location>
        <position position="317"/>
    </location>
</feature>
<protein>
    <recommendedName>
        <fullName evidence="2">Bacterial Ig-like domain-containing protein</fullName>
    </recommendedName>
</protein>
<dbReference type="InterPro" id="IPR043555">
    <property type="entry name" value="SRPX-like"/>
</dbReference>
<evidence type="ECO:0000313" key="1">
    <source>
        <dbReference type="EMBL" id="GAH43431.1"/>
    </source>
</evidence>
<sequence length="317" mass="34251">VEAGYIGALLWWNATDANPETFTVERLGTGLVEGPTAWTSGNAISYSIPTGFGAGSYIYTVNFTDTSGNFATNDINFTVIDTSDPFITVSPFDSNVEDGYSGQSLSWTVLDFTPNTYTIELQGTGIVVTPTLWTSNTPIVYNIPGGFTIGSYIYTINITDDSGNFVTDTVNFTVEDNTNPVITNAASDLVMEFGYSSQPVQWSATDLNPNTYTVELQGTGIVVGPTPWTSGVLITYYIPDNFTVGSYTYTVNFTDDYGNSVTDNVIFDVADTTNPHIVSTPGDLLLEAGYTGQSLSWIVTDAFPDYYEIDLQGSGMQ</sequence>
<dbReference type="PANTHER" id="PTHR46343">
    <property type="entry name" value="HYR DOMAIN-CONTAINING PROTEIN"/>
    <property type="match status" value="1"/>
</dbReference>
<proteinExistence type="predicted"/>
<reference evidence="1" key="1">
    <citation type="journal article" date="2014" name="Front. Microbiol.">
        <title>High frequency of phylogenetically diverse reductive dehalogenase-homologous genes in deep subseafloor sedimentary metagenomes.</title>
        <authorList>
            <person name="Kawai M."/>
            <person name="Futagami T."/>
            <person name="Toyoda A."/>
            <person name="Takaki Y."/>
            <person name="Nishi S."/>
            <person name="Hori S."/>
            <person name="Arai W."/>
            <person name="Tsubouchi T."/>
            <person name="Morono Y."/>
            <person name="Uchiyama I."/>
            <person name="Ito T."/>
            <person name="Fujiyama A."/>
            <person name="Inagaki F."/>
            <person name="Takami H."/>
        </authorList>
    </citation>
    <scope>NUCLEOTIDE SEQUENCE</scope>
    <source>
        <strain evidence="1">Expedition CK06-06</strain>
    </source>
</reference>
<gene>
    <name evidence="1" type="ORF">S03H2_19078</name>
</gene>
<accession>X1FCS0</accession>
<dbReference type="EMBL" id="BARU01009942">
    <property type="protein sequence ID" value="GAH43431.1"/>
    <property type="molecule type" value="Genomic_DNA"/>
</dbReference>
<dbReference type="AlphaFoldDB" id="X1FCS0"/>
<dbReference type="PANTHER" id="PTHR46343:SF2">
    <property type="entry name" value="SUSHI_VON WILLEBRAND FACTOR TYPE A_EGF_PENTRAXIN DOMAIN-CONTAINING 1"/>
    <property type="match status" value="1"/>
</dbReference>
<evidence type="ECO:0008006" key="2">
    <source>
        <dbReference type="Google" id="ProtNLM"/>
    </source>
</evidence>
<organism evidence="1">
    <name type="scientific">marine sediment metagenome</name>
    <dbReference type="NCBI Taxonomy" id="412755"/>
    <lineage>
        <taxon>unclassified sequences</taxon>
        <taxon>metagenomes</taxon>
        <taxon>ecological metagenomes</taxon>
    </lineage>
</organism>
<comment type="caution">
    <text evidence="1">The sequence shown here is derived from an EMBL/GenBank/DDBJ whole genome shotgun (WGS) entry which is preliminary data.</text>
</comment>
<name>X1FCS0_9ZZZZ</name>
<feature type="non-terminal residue" evidence="1">
    <location>
        <position position="1"/>
    </location>
</feature>